<reference evidence="3" key="1">
    <citation type="submission" date="2020-06" db="EMBL/GenBank/DDBJ databases">
        <title>WGS assembly of Ceratodon purpureus strain R40.</title>
        <authorList>
            <person name="Carey S.B."/>
            <person name="Jenkins J."/>
            <person name="Shu S."/>
            <person name="Lovell J.T."/>
            <person name="Sreedasyam A."/>
            <person name="Maumus F."/>
            <person name="Tiley G.P."/>
            <person name="Fernandez-Pozo N."/>
            <person name="Barry K."/>
            <person name="Chen C."/>
            <person name="Wang M."/>
            <person name="Lipzen A."/>
            <person name="Daum C."/>
            <person name="Saski C.A."/>
            <person name="Payton A.C."/>
            <person name="Mcbreen J.C."/>
            <person name="Conrad R.E."/>
            <person name="Kollar L.M."/>
            <person name="Olsson S."/>
            <person name="Huttunen S."/>
            <person name="Landis J.B."/>
            <person name="Wickett N.J."/>
            <person name="Johnson M.G."/>
            <person name="Rensing S.A."/>
            <person name="Grimwood J."/>
            <person name="Schmutz J."/>
            <person name="Mcdaniel S.F."/>
        </authorList>
    </citation>
    <scope>NUCLEOTIDE SEQUENCE</scope>
    <source>
        <strain evidence="3">R40</strain>
    </source>
</reference>
<protein>
    <recommendedName>
        <fullName evidence="2">RING-type domain-containing protein</fullName>
    </recommendedName>
</protein>
<dbReference type="PANTHER" id="PTHR12109:SF5">
    <property type="entry name" value="RING-TYPE DOMAIN-CONTAINING PROTEIN"/>
    <property type="match status" value="1"/>
</dbReference>
<dbReference type="PROSITE" id="PS50089">
    <property type="entry name" value="ZF_RING_2"/>
    <property type="match status" value="1"/>
</dbReference>
<proteinExistence type="predicted"/>
<keyword evidence="1" id="KW-0862">Zinc</keyword>
<keyword evidence="1" id="KW-0863">Zinc-finger</keyword>
<keyword evidence="4" id="KW-1185">Reference proteome</keyword>
<dbReference type="AlphaFoldDB" id="A0A8T0IC20"/>
<evidence type="ECO:0000313" key="4">
    <source>
        <dbReference type="Proteomes" id="UP000822688"/>
    </source>
</evidence>
<evidence type="ECO:0000313" key="3">
    <source>
        <dbReference type="EMBL" id="KAG0580487.1"/>
    </source>
</evidence>
<dbReference type="EMBL" id="CM026424">
    <property type="protein sequence ID" value="KAG0580487.1"/>
    <property type="molecule type" value="Genomic_DNA"/>
</dbReference>
<sequence length="846" mass="95548">MPTMSSTVYIETFVSDWEGLQSAVQFERLCKNLLDARILASKGESKGRDTALKLGSLFKLLPYAIKRITNSDDVAVQGGLECYVFEVMWALVEVAVVVLSKEVDRSEAVVDLLSLIKLLEAVSALFDSSSQFFKLRGEKNRREITVRSWRLESVIQVPGFFVKVSGATNGQIHYMCAKKGVNHVGEGCECCKPPPEADGVLVNLTWLFASGFGYDHILRMLSVPREYSLITVELLLRPLVHLLEYSVGSKTWRRLMEFTEVSFNKRAIKTEFKNVCFNVCSELYRYLDDLVRAKEFNPCPNFDTEYADQWTFSDVLHHVHSITVWGVAYYAGSIAFESLRPLVCKLQEKMWERMLEAKRFSMACTSIGAAIEASLAPSPGTPRLSLEWLKEKKVVLKLLNVRYEMKNVSKVIDFVNILARRKGVVMVVQKDFISVMRNAGSRAGSNPHLTILDTDADDLIVAAMLESLDLSAYTSDFFEYALNWLEDCQVASPINGSKIFHVLNKLFIHDTDKKWETRFLKLLWKHAASIPDNELVECFSNVADHYTSNSEIESLKKTLPTSGEQSKLLQDCKNADTITCISDDVSDVLNHTKLYGQKAKSWEEKEADLLLLTSSNLANVLAIGVPYARQDTANECLKRLVLAHHVTGGLSTDGSETLASAMTTAMIPEFQALEALKTESVVHCEVVRRVQELSEKHVRDYDSMRQEQHERLVKFFQTCRKEKEDVIWEALHQKAKVMASVKKAMINRDVKLSSADILARMLQKAEGAFKEVGNKHKENLERLPNDECAVCMTEFSLKRKRACLDPCGHASACVECATQEYKRTKSCPLCKTNIEKPIAVPYKLFF</sequence>
<dbReference type="SMART" id="SM00184">
    <property type="entry name" value="RING"/>
    <property type="match status" value="1"/>
</dbReference>
<evidence type="ECO:0000259" key="2">
    <source>
        <dbReference type="PROSITE" id="PS50089"/>
    </source>
</evidence>
<name>A0A8T0IC20_CERPU</name>
<dbReference type="InterPro" id="IPR001841">
    <property type="entry name" value="Znf_RING"/>
</dbReference>
<evidence type="ECO:0000256" key="1">
    <source>
        <dbReference type="PROSITE-ProRule" id="PRU00175"/>
    </source>
</evidence>
<dbReference type="SUPFAM" id="SSF57850">
    <property type="entry name" value="RING/U-box"/>
    <property type="match status" value="1"/>
</dbReference>
<dbReference type="PANTHER" id="PTHR12109">
    <property type="entry name" value="RING FINGER PROTEIN 141-RELATED"/>
    <property type="match status" value="1"/>
</dbReference>
<dbReference type="InterPro" id="IPR013083">
    <property type="entry name" value="Znf_RING/FYVE/PHD"/>
</dbReference>
<dbReference type="Gene3D" id="3.30.40.10">
    <property type="entry name" value="Zinc/RING finger domain, C3HC4 (zinc finger)"/>
    <property type="match status" value="1"/>
</dbReference>
<dbReference type="InterPro" id="IPR047126">
    <property type="entry name" value="RNF141-like"/>
</dbReference>
<dbReference type="GO" id="GO:0008270">
    <property type="term" value="F:zinc ion binding"/>
    <property type="evidence" value="ECO:0007669"/>
    <property type="project" value="UniProtKB-KW"/>
</dbReference>
<dbReference type="Pfam" id="PF13920">
    <property type="entry name" value="zf-C3HC4_3"/>
    <property type="match status" value="1"/>
</dbReference>
<comment type="caution">
    <text evidence="3">The sequence shown here is derived from an EMBL/GenBank/DDBJ whole genome shotgun (WGS) entry which is preliminary data.</text>
</comment>
<organism evidence="3 4">
    <name type="scientific">Ceratodon purpureus</name>
    <name type="common">Fire moss</name>
    <name type="synonym">Dicranum purpureum</name>
    <dbReference type="NCBI Taxonomy" id="3225"/>
    <lineage>
        <taxon>Eukaryota</taxon>
        <taxon>Viridiplantae</taxon>
        <taxon>Streptophyta</taxon>
        <taxon>Embryophyta</taxon>
        <taxon>Bryophyta</taxon>
        <taxon>Bryophytina</taxon>
        <taxon>Bryopsida</taxon>
        <taxon>Dicranidae</taxon>
        <taxon>Pseudoditrichales</taxon>
        <taxon>Ditrichaceae</taxon>
        <taxon>Ceratodon</taxon>
    </lineage>
</organism>
<dbReference type="Proteomes" id="UP000822688">
    <property type="component" value="Chromosome 4"/>
</dbReference>
<keyword evidence="1" id="KW-0479">Metal-binding</keyword>
<feature type="domain" description="RING-type" evidence="2">
    <location>
        <begin position="788"/>
        <end position="831"/>
    </location>
</feature>
<gene>
    <name evidence="3" type="ORF">KC19_4G176900</name>
</gene>
<accession>A0A8T0IC20</accession>